<dbReference type="EMBL" id="QMKO01001714">
    <property type="protein sequence ID" value="RTG87156.1"/>
    <property type="molecule type" value="Genomic_DNA"/>
</dbReference>
<evidence type="ECO:0000313" key="3">
    <source>
        <dbReference type="Proteomes" id="UP000290809"/>
    </source>
</evidence>
<dbReference type="GO" id="GO:0044611">
    <property type="term" value="C:nuclear pore inner ring"/>
    <property type="evidence" value="ECO:0007669"/>
    <property type="project" value="TreeGrafter"/>
</dbReference>
<evidence type="ECO:0000256" key="1">
    <source>
        <dbReference type="SAM" id="MobiDB-lite"/>
    </source>
</evidence>
<reference evidence="2 3" key="1">
    <citation type="journal article" date="2019" name="PLoS Pathog.">
        <title>Genome sequence of the bovine parasite Schistosoma bovis Tanzania.</title>
        <authorList>
            <person name="Oey H."/>
            <person name="Zakrzewski M."/>
            <person name="Gobert G."/>
            <person name="Gravermann K."/>
            <person name="Stoye J."/>
            <person name="Jones M."/>
            <person name="Mcmanus D."/>
            <person name="Krause L."/>
        </authorList>
    </citation>
    <scope>NUCLEOTIDE SEQUENCE [LARGE SCALE GENOMIC DNA]</scope>
    <source>
        <strain evidence="2 3">TAN1997</strain>
    </source>
</reference>
<dbReference type="PANTHER" id="PTHR31431">
    <property type="entry name" value="NUCLEOPORIN NUP188 HOMOLOG"/>
    <property type="match status" value="1"/>
</dbReference>
<organism evidence="2 3">
    <name type="scientific">Schistosoma bovis</name>
    <name type="common">Blood fluke</name>
    <dbReference type="NCBI Taxonomy" id="6184"/>
    <lineage>
        <taxon>Eukaryota</taxon>
        <taxon>Metazoa</taxon>
        <taxon>Spiralia</taxon>
        <taxon>Lophotrochozoa</taxon>
        <taxon>Platyhelminthes</taxon>
        <taxon>Trematoda</taxon>
        <taxon>Digenea</taxon>
        <taxon>Strigeidida</taxon>
        <taxon>Schistosomatoidea</taxon>
        <taxon>Schistosomatidae</taxon>
        <taxon>Schistosoma</taxon>
    </lineage>
</organism>
<keyword evidence="3" id="KW-1185">Reference proteome</keyword>
<dbReference type="GO" id="GO:0006606">
    <property type="term" value="P:protein import into nucleus"/>
    <property type="evidence" value="ECO:0007669"/>
    <property type="project" value="TreeGrafter"/>
</dbReference>
<dbReference type="STRING" id="6184.A0A430QHK6"/>
<feature type="region of interest" description="Disordered" evidence="1">
    <location>
        <begin position="2204"/>
        <end position="2248"/>
    </location>
</feature>
<proteinExistence type="predicted"/>
<dbReference type="PANTHER" id="PTHR31431:SF1">
    <property type="entry name" value="NUCLEOPORIN NUP188"/>
    <property type="match status" value="1"/>
</dbReference>
<gene>
    <name evidence="2" type="ORF">DC041_0004397</name>
</gene>
<feature type="compositionally biased region" description="Low complexity" evidence="1">
    <location>
        <begin position="2209"/>
        <end position="2237"/>
    </location>
</feature>
<dbReference type="InterPro" id="IPR044840">
    <property type="entry name" value="Nup188"/>
</dbReference>
<comment type="caution">
    <text evidence="2">The sequence shown here is derived from an EMBL/GenBank/DDBJ whole genome shotgun (WGS) entry which is preliminary data.</text>
</comment>
<name>A0A430QHK6_SCHBO</name>
<dbReference type="Proteomes" id="UP000290809">
    <property type="component" value="Unassembled WGS sequence"/>
</dbReference>
<dbReference type="GO" id="GO:0006405">
    <property type="term" value="P:RNA export from nucleus"/>
    <property type="evidence" value="ECO:0007669"/>
    <property type="project" value="TreeGrafter"/>
</dbReference>
<accession>A0A430QHK6</accession>
<protein>
    <submittedName>
        <fullName evidence="2">Nuclear pore complex protein Nup188</fullName>
    </submittedName>
</protein>
<evidence type="ECO:0000313" key="2">
    <source>
        <dbReference type="EMBL" id="RTG87156.1"/>
    </source>
</evidence>
<dbReference type="GO" id="GO:0017056">
    <property type="term" value="F:structural constituent of nuclear pore"/>
    <property type="evidence" value="ECO:0007669"/>
    <property type="project" value="InterPro"/>
</dbReference>
<sequence>MTSYESCKDLVVDALDEYLIQHQNTCSLIESWSHSSSGFVSNRNTVGADESNQLGVIAAQKLKELIELLELILLGVHGLCLNGTNKNSPVVFKKVLETFWTLILIRAANLDSIVLFSNQSLDDFALPYRRLKNSNFASKSKLASEITTSSKDEVPTHFLYDSNLLNRLLASLSNLGEYQVHGPLLLFGAVCAIAFTHSGSVSRNSSDPSPDSTYELSDYSKSQNFDENISVISEHCAQISIQNLDVFRFLVGRLDRIDFSPPQTLILIRAANLDSIVLFSNQSLDDFALPYRRLKNSNFASKSKLASEITTSSKDEVPTHFLYDSNLLNRLLASLSNLGEYQVHGPLLLFGAVCAIAFTHSGSVSRNSSDPSPDSTYELSDYSKSQNFDENISVISEHCAQISIQNLDVFRFLVGRLDRIDFSPPQVSHMDCNVSVPYSEFNASLVSLATHSAIFDLVTLLARGVTLWSLDSNPPPTSQLFDSLDYPNRDGFLTLFSRTLRVVVTNAHLVRCPMSKGIPDTSDDVPDFPVDSGPRIGCRIFGLIESLIESFPYDLSVLRIYTSLLVPSSSTKIKSGSIDLVNHVKEFINRVPYLAEPLTESLLKNLSPRNASLYPQLTSNIEKKLYMQVVLNKPRTVMTVNSKITSSSTSLSERNNIFSGVYLVSGTQGYVDQDLGLVVWRIEYSLWHVIGNEIYLAELALNDFHKSIASSKDKYEARVILNTTSYDSELLQTQAEFYAQFYTRLTRLLDLLEFISACFKCDLYISQCLISIEYIWMIILRYLNIIPSDQVNLIVQYITNNISSSSFIKIHRNFYGKIKSSNEIITNRNSIDELIIHSLLPNLLCLIGQSLLNLPTLRSKQLIMENINLLTSVLNNCHSIIPRMVINQNSQNSQLTFGLNSCYLINTILNYNSSEPINFLNFHQVTSLHHYSTNEYQLLISYINFISGLFFFIRWAYSNSEFIIENIHIDIIPLYIECSELIHGCLVFIIQYLMIMCSQVDYCNENFNIHSINNGLIQKNLLLKVDFDQLANLAEHCFMLLTDVLTTRTSEQDIQILRMILKQLKQESSSSSTSLFHLFPKFISEENHWPITYQCITLHLLLNDTRSLNALIAFSSIHQKNFFCYYSSFPMSFYLNNCDISRKTILVDNSSSPTVRAVWLSLTLVHHLLNLENKLMIEPDNSNSTPPLLTSLQCYSNSFTGDHYITTLFSYLRYSFSVGISRLVVALLKWITQYSSVDITNYLGNESNQIRASCLKRLVSTTEDQLVRVGLYDLLSETVLNSEKYGPISSRLPVGLLRLLLTDGTIIGSDMELNRTMATKSKEISNSDCLDCVIDTLKELQIKSFQKQFDDNGNTNNNQLSTVLFWSVTKFISSLYLLNIQPCIVNLKQRCDFWKTLTDPFFTFLRLQESEKEPLSDIENELCGDVVSILALELYNKTSYTTNDESFKSFTSVMDYFVKNNLYNLWFKLTRKCLHKILSSSESEDVSVEYLQSRLTSLHNVTCRWKCLLLLNYNDDNVDDNNFDSNGSNSDRNQLMNSRKQSKDNFTTIPLSILNDLIECFNLLRDLPPIQSTFDLGNQLATILNTTLVYLYKTYNTSKKNTPIEELSTNDLANYLTKLNDLLSSFQLAIDFQIQHMHSDLLASTYILCSWYDSKRLNEKTTDDKFELLQSSLFNNAICFLSLLTRNPNISKIEESAILQSVNLIIFLWDHNQSTTLFTRLTDTGVLNNIFILLTECTKLKDGATLSHSLISLLVKLVINSSQPLCNMATLTNTSNVNKLPHPIRTDLDESIDQCTDESENNLLNKPKNIITQLVLSYHEYISQAFCWPQLDTLRQWLQDGESYSNIQANSFDDHCYMRQTQSVNYDWNAVLILEMRFLCLLHDNLGGMKHPLVYSLIQNFCMDNASQLEFFVNYWCSSLYNNNNTSINDQHLMSPLPITSVLIQQGILSTDRIQLAETILKLYWRILVAAEYISTSGLPIIASNILYSNHSRIANLNSHIPLPSYGPTVHSEFFNTVFNLIQCQIHCCSILFQRHGFKSFKSVSFSGSHITPTKSGITGQSSSSPSGILTSTLPKTTLMMSKSNEVVTSSHSVSSVSMESSGSETSGLKFLYLIRHLIMSLSVLMVQLPILGKASLMTSDELKYLKVHVHLTFNSPNLNDNSTVLTFGVLITLANSLGSLSSKEACHSFGISLRRTSSVGHPITNTFLPRSPSSRSSSTHLRLSSASPQTPASSSSHLRNAPPPLGSTIPLTDSSSFGFDKAVNRFIELSRLSL</sequence>